<evidence type="ECO:0000313" key="3">
    <source>
        <dbReference type="EMBL" id="KAB0679370.1"/>
    </source>
</evidence>
<dbReference type="Proteomes" id="UP000432089">
    <property type="component" value="Unassembled WGS sequence"/>
</dbReference>
<keyword evidence="2 3" id="KW-0413">Isomerase</keyword>
<dbReference type="SUPFAM" id="SSF48208">
    <property type="entry name" value="Six-hairpin glycosidases"/>
    <property type="match status" value="1"/>
</dbReference>
<dbReference type="InterPro" id="IPR010819">
    <property type="entry name" value="AGE/CE"/>
</dbReference>
<organism evidence="3 4">
    <name type="scientific">Plantimonas leprariae</name>
    <dbReference type="NCBI Taxonomy" id="2615207"/>
    <lineage>
        <taxon>Bacteria</taxon>
        <taxon>Pseudomonadati</taxon>
        <taxon>Pseudomonadota</taxon>
        <taxon>Alphaproteobacteria</taxon>
        <taxon>Hyphomicrobiales</taxon>
        <taxon>Aurantimonadaceae</taxon>
        <taxon>Plantimonas</taxon>
    </lineage>
</organism>
<comment type="similarity">
    <text evidence="1">Belongs to the N-acylglucosamine 2-epimerase family.</text>
</comment>
<dbReference type="Pfam" id="PF07221">
    <property type="entry name" value="GlcNAc_2-epim"/>
    <property type="match status" value="1"/>
</dbReference>
<dbReference type="InterPro" id="IPR012341">
    <property type="entry name" value="6hp_glycosidase-like_sf"/>
</dbReference>
<dbReference type="InterPro" id="IPR008928">
    <property type="entry name" value="6-hairpin_glycosidase_sf"/>
</dbReference>
<gene>
    <name evidence="3" type="ORF">F6X38_13640</name>
</gene>
<keyword evidence="4" id="KW-1185">Reference proteome</keyword>
<reference evidence="3 4" key="1">
    <citation type="submission" date="2019-09" db="EMBL/GenBank/DDBJ databases">
        <title>YIM 132180 draft genome.</title>
        <authorList>
            <person name="Zhang K."/>
        </authorList>
    </citation>
    <scope>NUCLEOTIDE SEQUENCE [LARGE SCALE GENOMIC DNA]</scope>
    <source>
        <strain evidence="3 4">YIM 132180</strain>
    </source>
</reference>
<evidence type="ECO:0000256" key="1">
    <source>
        <dbReference type="ARBA" id="ARBA00008558"/>
    </source>
</evidence>
<dbReference type="RefSeq" id="WP_150970417.1">
    <property type="nucleotide sequence ID" value="NZ_VZDO01000010.1"/>
</dbReference>
<dbReference type="EMBL" id="VZDO01000010">
    <property type="protein sequence ID" value="KAB0679370.1"/>
    <property type="molecule type" value="Genomic_DNA"/>
</dbReference>
<dbReference type="PANTHER" id="PTHR15108">
    <property type="entry name" value="N-ACYLGLUCOSAMINE-2-EPIMERASE"/>
    <property type="match status" value="1"/>
</dbReference>
<dbReference type="GO" id="GO:0016853">
    <property type="term" value="F:isomerase activity"/>
    <property type="evidence" value="ECO:0007669"/>
    <property type="project" value="UniProtKB-KW"/>
</dbReference>
<dbReference type="Gene3D" id="1.50.10.10">
    <property type="match status" value="1"/>
</dbReference>
<sequence>MSETRDAVPFRKSAEHRRRLEAQADKLFATFEAGALDPAGGFRPLDGDGRPVEGAVGWPRGIHDATRMIHCFAIGEKLGRPAARRMVDHGLAFLADWHRDAEQGGWFWSVGETGPADDTKQAYGHAFVLLAASGALATGHDGAEALLGEVDRVIDAHFWEEDRGAVVDGFQRDWTPLGPYRGQNANMHLTEALMAAFEATGNAKFLERATRIAGLIIERHAASLAWRVPEHFDADWQLDRDYQGDEMFRPAGMTPGHWLEWARLLLQLWVLGGRKADWMPDGAERLFANAVRWGWDEAGGGGFFYTTDFENNPRTRYKLWWPVAEAIGAAHFLAEHRPSEFHEEWYRKTYEFADRYLIDPATGGWHPQLSEDLRPEETLFHGIPDIYHSLQALLIPLYPATGSLTAVIGASSRRD</sequence>
<dbReference type="AlphaFoldDB" id="A0A7V7TW91"/>
<name>A0A7V7TW91_9HYPH</name>
<dbReference type="GO" id="GO:0005975">
    <property type="term" value="P:carbohydrate metabolic process"/>
    <property type="evidence" value="ECO:0007669"/>
    <property type="project" value="InterPro"/>
</dbReference>
<proteinExistence type="inferred from homology"/>
<comment type="caution">
    <text evidence="3">The sequence shown here is derived from an EMBL/GenBank/DDBJ whole genome shotgun (WGS) entry which is preliminary data.</text>
</comment>
<evidence type="ECO:0000313" key="4">
    <source>
        <dbReference type="Proteomes" id="UP000432089"/>
    </source>
</evidence>
<accession>A0A7V7TW91</accession>
<protein>
    <submittedName>
        <fullName evidence="3">AGE family epimerase/isomerase</fullName>
    </submittedName>
</protein>
<evidence type="ECO:0000256" key="2">
    <source>
        <dbReference type="ARBA" id="ARBA00023235"/>
    </source>
</evidence>